<evidence type="ECO:0000256" key="3">
    <source>
        <dbReference type="ARBA" id="ARBA00023125"/>
    </source>
</evidence>
<evidence type="ECO:0000256" key="4">
    <source>
        <dbReference type="ARBA" id="ARBA00023163"/>
    </source>
</evidence>
<sequence>MPRPNLVNAETLCMIAKLGSFRAAAERLYTSQPAVSARMRELEQSLGFALFEKRGRRLELTVPARRFVERVEPLLLAVEDAFTDAEAVTNAAGTVRIGMGEISMTWFSRVVPELRRALPRVSYEIELDLAVKLQEHLASGALDIAIVANRLRDDQFICTPLGTTRMSWMVSSRLLTDAQGQPRSMQSLLRTEPLWCVSRPSGFFGPAQDELRAMGANLDNVCSCNRLNSLIEVVEAGGGIAQLPEMMVTEQVKAGTLVPVDPDLEPLTLEFTLATHRNQGQAVVRQVVQALARLGKAATGRPRAARRPLTRPTAPA</sequence>
<dbReference type="SUPFAM" id="SSF53850">
    <property type="entry name" value="Periplasmic binding protein-like II"/>
    <property type="match status" value="1"/>
</dbReference>
<dbReference type="RefSeq" id="WP_102774119.1">
    <property type="nucleotide sequence ID" value="NZ_POQS01000004.1"/>
</dbReference>
<dbReference type="InterPro" id="IPR036390">
    <property type="entry name" value="WH_DNA-bd_sf"/>
</dbReference>
<dbReference type="Pfam" id="PF03466">
    <property type="entry name" value="LysR_substrate"/>
    <property type="match status" value="1"/>
</dbReference>
<dbReference type="SUPFAM" id="SSF46785">
    <property type="entry name" value="Winged helix' DNA-binding domain"/>
    <property type="match status" value="1"/>
</dbReference>
<comment type="caution">
    <text evidence="6">The sequence shown here is derived from an EMBL/GenBank/DDBJ whole genome shotgun (WGS) entry which is preliminary data.</text>
</comment>
<dbReference type="Pfam" id="PF00126">
    <property type="entry name" value="HTH_1"/>
    <property type="match status" value="1"/>
</dbReference>
<gene>
    <name evidence="6" type="ORF">C1I89_18730</name>
</gene>
<dbReference type="PROSITE" id="PS50931">
    <property type="entry name" value="HTH_LYSR"/>
    <property type="match status" value="1"/>
</dbReference>
<feature type="domain" description="HTH lysR-type" evidence="5">
    <location>
        <begin position="10"/>
        <end position="61"/>
    </location>
</feature>
<dbReference type="Gene3D" id="3.40.190.290">
    <property type="match status" value="1"/>
</dbReference>
<evidence type="ECO:0000313" key="7">
    <source>
        <dbReference type="Proteomes" id="UP000235994"/>
    </source>
</evidence>
<comment type="similarity">
    <text evidence="1">Belongs to the LysR transcriptional regulatory family.</text>
</comment>
<dbReference type="Gene3D" id="1.10.10.10">
    <property type="entry name" value="Winged helix-like DNA-binding domain superfamily/Winged helix DNA-binding domain"/>
    <property type="match status" value="1"/>
</dbReference>
<accession>A0A2N8KHT6</accession>
<protein>
    <submittedName>
        <fullName evidence="6">LysR family transcriptional regulator</fullName>
    </submittedName>
</protein>
<evidence type="ECO:0000259" key="5">
    <source>
        <dbReference type="PROSITE" id="PS50931"/>
    </source>
</evidence>
<organism evidence="6 7">
    <name type="scientific">Achromobacter pulmonis</name>
    <dbReference type="NCBI Taxonomy" id="1389932"/>
    <lineage>
        <taxon>Bacteria</taxon>
        <taxon>Pseudomonadati</taxon>
        <taxon>Pseudomonadota</taxon>
        <taxon>Betaproteobacteria</taxon>
        <taxon>Burkholderiales</taxon>
        <taxon>Alcaligenaceae</taxon>
        <taxon>Achromobacter</taxon>
    </lineage>
</organism>
<evidence type="ECO:0000256" key="2">
    <source>
        <dbReference type="ARBA" id="ARBA00023015"/>
    </source>
</evidence>
<evidence type="ECO:0000256" key="1">
    <source>
        <dbReference type="ARBA" id="ARBA00009437"/>
    </source>
</evidence>
<dbReference type="Proteomes" id="UP000235994">
    <property type="component" value="Unassembled WGS sequence"/>
</dbReference>
<keyword evidence="4" id="KW-0804">Transcription</keyword>
<dbReference type="PANTHER" id="PTHR30126:SF40">
    <property type="entry name" value="HTH-TYPE TRANSCRIPTIONAL REGULATOR GLTR"/>
    <property type="match status" value="1"/>
</dbReference>
<dbReference type="EMBL" id="POQS01000004">
    <property type="protein sequence ID" value="PND33015.1"/>
    <property type="molecule type" value="Genomic_DNA"/>
</dbReference>
<name>A0A2N8KHT6_9BURK</name>
<dbReference type="PANTHER" id="PTHR30126">
    <property type="entry name" value="HTH-TYPE TRANSCRIPTIONAL REGULATOR"/>
    <property type="match status" value="1"/>
</dbReference>
<dbReference type="PRINTS" id="PR00039">
    <property type="entry name" value="HTHLYSR"/>
</dbReference>
<keyword evidence="2" id="KW-0805">Transcription regulation</keyword>
<keyword evidence="7" id="KW-1185">Reference proteome</keyword>
<proteinExistence type="inferred from homology"/>
<dbReference type="GO" id="GO:0000976">
    <property type="term" value="F:transcription cis-regulatory region binding"/>
    <property type="evidence" value="ECO:0007669"/>
    <property type="project" value="TreeGrafter"/>
</dbReference>
<evidence type="ECO:0000313" key="6">
    <source>
        <dbReference type="EMBL" id="PND33015.1"/>
    </source>
</evidence>
<reference evidence="6 7" key="1">
    <citation type="submission" date="2018-01" db="EMBL/GenBank/DDBJ databases">
        <title>The draft genome of an aniline degradation strain ANB-1.</title>
        <authorList>
            <person name="Zhang L."/>
            <person name="Jiang J."/>
        </authorList>
    </citation>
    <scope>NUCLEOTIDE SEQUENCE [LARGE SCALE GENOMIC DNA]</scope>
    <source>
        <strain evidence="6 7">ANB-1</strain>
    </source>
</reference>
<dbReference type="AlphaFoldDB" id="A0A2N8KHT6"/>
<dbReference type="InterPro" id="IPR000847">
    <property type="entry name" value="LysR_HTH_N"/>
</dbReference>
<dbReference type="GO" id="GO:0003700">
    <property type="term" value="F:DNA-binding transcription factor activity"/>
    <property type="evidence" value="ECO:0007669"/>
    <property type="project" value="InterPro"/>
</dbReference>
<keyword evidence="3" id="KW-0238">DNA-binding</keyword>
<dbReference type="InterPro" id="IPR005119">
    <property type="entry name" value="LysR_subst-bd"/>
</dbReference>
<dbReference type="CDD" id="cd05466">
    <property type="entry name" value="PBP2_LTTR_substrate"/>
    <property type="match status" value="1"/>
</dbReference>
<dbReference type="InterPro" id="IPR036388">
    <property type="entry name" value="WH-like_DNA-bd_sf"/>
</dbReference>